<sequence>MPRAFVNPPELHPTPGFSHVAISQGDTLVTFAGQTALDRDFGLIGPDDLKAQTRAAMENLSVAMAAAGVSWDDIVKRTIFTLYPEEFAAIAEVIDEVTGGAANPPQTIVGVTGLALPGLLIEIEAVAVLHGAAPKPGEL</sequence>
<dbReference type="RefSeq" id="WP_160893517.1">
    <property type="nucleotide sequence ID" value="NZ_WUMU01000006.1"/>
</dbReference>
<evidence type="ECO:0000313" key="1">
    <source>
        <dbReference type="EMBL" id="MXN17805.1"/>
    </source>
</evidence>
<evidence type="ECO:0000313" key="2">
    <source>
        <dbReference type="Proteomes" id="UP000477911"/>
    </source>
</evidence>
<dbReference type="SUPFAM" id="SSF55298">
    <property type="entry name" value="YjgF-like"/>
    <property type="match status" value="1"/>
</dbReference>
<dbReference type="InterPro" id="IPR035959">
    <property type="entry name" value="RutC-like_sf"/>
</dbReference>
<name>A0A6L7G170_9RHOB</name>
<reference evidence="1 2" key="1">
    <citation type="submission" date="2019-12" db="EMBL/GenBank/DDBJ databases">
        <authorList>
            <person name="Li M."/>
        </authorList>
    </citation>
    <scope>NUCLEOTIDE SEQUENCE [LARGE SCALE GENOMIC DNA]</scope>
    <source>
        <strain evidence="1 2">GBMRC 2024</strain>
    </source>
</reference>
<keyword evidence="2" id="KW-1185">Reference proteome</keyword>
<dbReference type="InterPro" id="IPR006175">
    <property type="entry name" value="YjgF/YER057c/UK114"/>
</dbReference>
<dbReference type="PANTHER" id="PTHR43857:SF1">
    <property type="entry name" value="YJGH FAMILY PROTEIN"/>
    <property type="match status" value="1"/>
</dbReference>
<gene>
    <name evidence="1" type="ORF">GR170_08165</name>
</gene>
<dbReference type="PANTHER" id="PTHR43857">
    <property type="entry name" value="BLR7761 PROTEIN"/>
    <property type="match status" value="1"/>
</dbReference>
<organism evidence="1 2">
    <name type="scientific">Pseudooceanicola albus</name>
    <dbReference type="NCBI Taxonomy" id="2692189"/>
    <lineage>
        <taxon>Bacteria</taxon>
        <taxon>Pseudomonadati</taxon>
        <taxon>Pseudomonadota</taxon>
        <taxon>Alphaproteobacteria</taxon>
        <taxon>Rhodobacterales</taxon>
        <taxon>Paracoccaceae</taxon>
        <taxon>Pseudooceanicola</taxon>
    </lineage>
</organism>
<dbReference type="Proteomes" id="UP000477911">
    <property type="component" value="Unassembled WGS sequence"/>
</dbReference>
<dbReference type="Gene3D" id="3.30.1330.40">
    <property type="entry name" value="RutC-like"/>
    <property type="match status" value="1"/>
</dbReference>
<accession>A0A6L7G170</accession>
<dbReference type="AlphaFoldDB" id="A0A6L7G170"/>
<dbReference type="CDD" id="cd00448">
    <property type="entry name" value="YjgF_YER057c_UK114_family"/>
    <property type="match status" value="1"/>
</dbReference>
<dbReference type="EMBL" id="WUMU01000006">
    <property type="protein sequence ID" value="MXN17805.1"/>
    <property type="molecule type" value="Genomic_DNA"/>
</dbReference>
<comment type="caution">
    <text evidence="1">The sequence shown here is derived from an EMBL/GenBank/DDBJ whole genome shotgun (WGS) entry which is preliminary data.</text>
</comment>
<proteinExistence type="predicted"/>
<dbReference type="Pfam" id="PF01042">
    <property type="entry name" value="Ribonuc_L-PSP"/>
    <property type="match status" value="1"/>
</dbReference>
<protein>
    <submittedName>
        <fullName evidence="1">RidA family protein</fullName>
    </submittedName>
</protein>